<dbReference type="Pfam" id="PF03807">
    <property type="entry name" value="F420_oxidored"/>
    <property type="match status" value="1"/>
</dbReference>
<dbReference type="Pfam" id="PF14748">
    <property type="entry name" value="P5CR_dimer"/>
    <property type="match status" value="1"/>
</dbReference>
<evidence type="ECO:0000259" key="5">
    <source>
        <dbReference type="Pfam" id="PF14748"/>
    </source>
</evidence>
<gene>
    <name evidence="6" type="ORF">CPEL01642_LOCUS12732</name>
</gene>
<dbReference type="GO" id="GO:0055129">
    <property type="term" value="P:L-proline biosynthetic process"/>
    <property type="evidence" value="ECO:0007669"/>
    <property type="project" value="TreeGrafter"/>
</dbReference>
<evidence type="ECO:0000313" key="6">
    <source>
        <dbReference type="EMBL" id="CAD8609354.1"/>
    </source>
</evidence>
<accession>A0A7S0LEH8</accession>
<feature type="region of interest" description="Disordered" evidence="3">
    <location>
        <begin position="196"/>
        <end position="235"/>
    </location>
</feature>
<proteinExistence type="inferred from homology"/>
<name>A0A7S0LEH8_9EUKA</name>
<evidence type="ECO:0008006" key="7">
    <source>
        <dbReference type="Google" id="ProtNLM"/>
    </source>
</evidence>
<reference evidence="6" key="1">
    <citation type="submission" date="2021-01" db="EMBL/GenBank/DDBJ databases">
        <authorList>
            <person name="Corre E."/>
            <person name="Pelletier E."/>
            <person name="Niang G."/>
            <person name="Scheremetjew M."/>
            <person name="Finn R."/>
            <person name="Kale V."/>
            <person name="Holt S."/>
            <person name="Cochrane G."/>
            <person name="Meng A."/>
            <person name="Brown T."/>
            <person name="Cohen L."/>
        </authorList>
    </citation>
    <scope>NUCLEOTIDE SEQUENCE</scope>
    <source>
        <strain evidence="6">PLY182g</strain>
    </source>
</reference>
<evidence type="ECO:0000259" key="4">
    <source>
        <dbReference type="Pfam" id="PF03807"/>
    </source>
</evidence>
<dbReference type="GO" id="GO:0004735">
    <property type="term" value="F:pyrroline-5-carboxylate reductase activity"/>
    <property type="evidence" value="ECO:0007669"/>
    <property type="project" value="TreeGrafter"/>
</dbReference>
<dbReference type="Gene3D" id="3.40.50.720">
    <property type="entry name" value="NAD(P)-binding Rossmann-like Domain"/>
    <property type="match status" value="1"/>
</dbReference>
<dbReference type="PANTHER" id="PTHR11645:SF0">
    <property type="entry name" value="PYRROLINE-5-CARBOXYLATE REDUCTASE 3"/>
    <property type="match status" value="1"/>
</dbReference>
<evidence type="ECO:0000256" key="2">
    <source>
        <dbReference type="ARBA" id="ARBA00023002"/>
    </source>
</evidence>
<dbReference type="PANTHER" id="PTHR11645">
    <property type="entry name" value="PYRROLINE-5-CARBOXYLATE REDUCTASE"/>
    <property type="match status" value="1"/>
</dbReference>
<sequence>MMAGAMMKGLVKTGTCAAEHIAASDAYQPCVDALAKELGVRGVSSNMEVAGFADLLIIAVKPQMVQQVCGDIVKSSAGKSSKPIVVSIAAGVTLSSLSGWLDSSYRVVRVMPNTPCLVGELAAAYASNSACSDADSAIVGSMLGALGSSFKVKESDLDAVTGLSGSGPAYVFQFIEALSDGGVRAGLTRPVATELAAKTGDESGRHDHRRSARARGGRHAGRRHERGGRGDGALQGAWPLEDVRLDLAAARLGRD</sequence>
<feature type="domain" description="Pyrroline-5-carboxylate reductase catalytic N-terminal" evidence="4">
    <location>
        <begin position="2"/>
        <end position="91"/>
    </location>
</feature>
<feature type="compositionally biased region" description="Basic residues" evidence="3">
    <location>
        <begin position="206"/>
        <end position="226"/>
    </location>
</feature>
<feature type="domain" description="Pyrroline-5-carboxylate reductase dimerisation" evidence="5">
    <location>
        <begin position="154"/>
        <end position="199"/>
    </location>
</feature>
<dbReference type="InterPro" id="IPR008927">
    <property type="entry name" value="6-PGluconate_DH-like_C_sf"/>
</dbReference>
<dbReference type="SUPFAM" id="SSF48179">
    <property type="entry name" value="6-phosphogluconate dehydrogenase C-terminal domain-like"/>
    <property type="match status" value="1"/>
</dbReference>
<dbReference type="InterPro" id="IPR028939">
    <property type="entry name" value="P5C_Rdtase_cat_N"/>
</dbReference>
<keyword evidence="2" id="KW-0560">Oxidoreductase</keyword>
<evidence type="ECO:0000256" key="1">
    <source>
        <dbReference type="ARBA" id="ARBA00005525"/>
    </source>
</evidence>
<dbReference type="Gene3D" id="1.10.3730.10">
    <property type="entry name" value="ProC C-terminal domain-like"/>
    <property type="match status" value="1"/>
</dbReference>
<dbReference type="AlphaFoldDB" id="A0A7S0LEH8"/>
<dbReference type="InterPro" id="IPR029036">
    <property type="entry name" value="P5CR_dimer"/>
</dbReference>
<protein>
    <recommendedName>
        <fullName evidence="7">Pyrroline-5-carboxylate reductase</fullName>
    </recommendedName>
</protein>
<dbReference type="EMBL" id="HBEY01026897">
    <property type="protein sequence ID" value="CAD8609354.1"/>
    <property type="molecule type" value="Transcribed_RNA"/>
</dbReference>
<dbReference type="SUPFAM" id="SSF51735">
    <property type="entry name" value="NAD(P)-binding Rossmann-fold domains"/>
    <property type="match status" value="1"/>
</dbReference>
<organism evidence="6">
    <name type="scientific">Coccolithus braarudii</name>
    <dbReference type="NCBI Taxonomy" id="221442"/>
    <lineage>
        <taxon>Eukaryota</taxon>
        <taxon>Haptista</taxon>
        <taxon>Haptophyta</taxon>
        <taxon>Prymnesiophyceae</taxon>
        <taxon>Coccolithales</taxon>
        <taxon>Coccolithaceae</taxon>
        <taxon>Coccolithus</taxon>
    </lineage>
</organism>
<dbReference type="InterPro" id="IPR036291">
    <property type="entry name" value="NAD(P)-bd_dom_sf"/>
</dbReference>
<comment type="similarity">
    <text evidence="1">Belongs to the pyrroline-5-carboxylate reductase family.</text>
</comment>
<evidence type="ECO:0000256" key="3">
    <source>
        <dbReference type="SAM" id="MobiDB-lite"/>
    </source>
</evidence>